<dbReference type="Proteomes" id="UP000199320">
    <property type="component" value="Unassembled WGS sequence"/>
</dbReference>
<gene>
    <name evidence="2" type="ORF">SAMN04488694_15613</name>
</gene>
<keyword evidence="1" id="KW-0812">Transmembrane</keyword>
<proteinExistence type="predicted"/>
<evidence type="ECO:0000313" key="2">
    <source>
        <dbReference type="EMBL" id="SEU12981.1"/>
    </source>
</evidence>
<organism evidence="2 3">
    <name type="scientific">Natrinema hispanicum</name>
    <dbReference type="NCBI Taxonomy" id="392421"/>
    <lineage>
        <taxon>Archaea</taxon>
        <taxon>Methanobacteriati</taxon>
        <taxon>Methanobacteriota</taxon>
        <taxon>Stenosarchaea group</taxon>
        <taxon>Halobacteria</taxon>
        <taxon>Halobacteriales</taxon>
        <taxon>Natrialbaceae</taxon>
        <taxon>Natrinema</taxon>
    </lineage>
</organism>
<protein>
    <submittedName>
        <fullName evidence="2">ABC-2 type transport system permease protein</fullName>
    </submittedName>
</protein>
<name>A0A1I0JQP7_9EURY</name>
<reference evidence="3" key="1">
    <citation type="submission" date="2016-10" db="EMBL/GenBank/DDBJ databases">
        <authorList>
            <person name="Varghese N."/>
            <person name="Submissions S."/>
        </authorList>
    </citation>
    <scope>NUCLEOTIDE SEQUENCE [LARGE SCALE GENOMIC DNA]</scope>
    <source>
        <strain evidence="3">CDM_6</strain>
    </source>
</reference>
<dbReference type="STRING" id="392421.SAMN04488694_15613"/>
<evidence type="ECO:0000313" key="3">
    <source>
        <dbReference type="Proteomes" id="UP000199320"/>
    </source>
</evidence>
<dbReference type="AlphaFoldDB" id="A0A1I0JQP7"/>
<accession>A0A1I0JQP7</accession>
<sequence>MTSHVPTVARKEFEDAGRSKLLWSLIGLLVGIVVIGYVAIWQTVDDTTAAEVLSLLC</sequence>
<keyword evidence="1" id="KW-1133">Transmembrane helix</keyword>
<evidence type="ECO:0000256" key="1">
    <source>
        <dbReference type="SAM" id="Phobius"/>
    </source>
</evidence>
<feature type="transmembrane region" description="Helical" evidence="1">
    <location>
        <begin position="21"/>
        <end position="40"/>
    </location>
</feature>
<dbReference type="EMBL" id="FOIC01000056">
    <property type="protein sequence ID" value="SEU12981.1"/>
    <property type="molecule type" value="Genomic_DNA"/>
</dbReference>
<keyword evidence="1" id="KW-0472">Membrane</keyword>
<keyword evidence="3" id="KW-1185">Reference proteome</keyword>